<dbReference type="Gene3D" id="2.40.160.20">
    <property type="match status" value="1"/>
</dbReference>
<evidence type="ECO:0000256" key="1">
    <source>
        <dbReference type="SAM" id="SignalP"/>
    </source>
</evidence>
<dbReference type="InterPro" id="IPR011250">
    <property type="entry name" value="OMP/PagP_B-barrel"/>
</dbReference>
<reference evidence="2 3" key="1">
    <citation type="submission" date="2015-03" db="EMBL/GenBank/DDBJ databases">
        <authorList>
            <person name="Lepp D."/>
            <person name="Hassan Y.I."/>
            <person name="Li X.-Z."/>
            <person name="Zhou T."/>
        </authorList>
    </citation>
    <scope>NUCLEOTIDE SEQUENCE [LARGE SCALE GENOMIC DNA]</scope>
    <source>
        <strain evidence="2 3">E84</strain>
    </source>
</reference>
<dbReference type="Proteomes" id="UP000033411">
    <property type="component" value="Unassembled WGS sequence"/>
</dbReference>
<dbReference type="PATRIC" id="fig|1293439.3.peg.2738"/>
<keyword evidence="3" id="KW-1185">Reference proteome</keyword>
<feature type="signal peptide" evidence="1">
    <location>
        <begin position="1"/>
        <end position="22"/>
    </location>
</feature>
<evidence type="ECO:0008006" key="4">
    <source>
        <dbReference type="Google" id="ProtNLM"/>
    </source>
</evidence>
<gene>
    <name evidence="2" type="ORF">WH87_01865</name>
</gene>
<accession>A0A0F5QLK6</accession>
<dbReference type="RefSeq" id="WP_046140072.1">
    <property type="nucleotide sequence ID" value="NZ_LANJ01000004.1"/>
</dbReference>
<proteinExistence type="predicted"/>
<feature type="chain" id="PRO_5002494728" description="Outer membrane protein beta-barrel domain-containing protein" evidence="1">
    <location>
        <begin position="23"/>
        <end position="249"/>
    </location>
</feature>
<dbReference type="AlphaFoldDB" id="A0A0F5QLK6"/>
<name>A0A0F5QLK6_9HYPH</name>
<evidence type="ECO:0000313" key="2">
    <source>
        <dbReference type="EMBL" id="KKC40929.1"/>
    </source>
</evidence>
<dbReference type="EMBL" id="LANJ01000004">
    <property type="protein sequence ID" value="KKC40929.1"/>
    <property type="molecule type" value="Genomic_DNA"/>
</dbReference>
<evidence type="ECO:0000313" key="3">
    <source>
        <dbReference type="Proteomes" id="UP000033411"/>
    </source>
</evidence>
<dbReference type="SUPFAM" id="SSF56925">
    <property type="entry name" value="OMPA-like"/>
    <property type="match status" value="1"/>
</dbReference>
<sequence length="249" mass="25928">MRKLIAAILVAGAAVMGGSAVAADFPLYPPVIEIPDVNYGVQGSFYLRGSGAWNTIWSKEVSGYDCTPGCGGTVQRFDWPLAQLGYGYSVGAGFGYETGTGLRFDATLDYVSNSGATVEKTAVVAIPGKYSVNLRSTLALANVYYDFAFSDYGYGAAGGAFGYVGAGAGVAVNHVSVDAPFAIPSGGNTSLAAAAMVGVGYDFGAVVADLGYRAVYINHINNGATGDTKVWADNAWLHEVRGTLRYRFN</sequence>
<dbReference type="OrthoDB" id="5643626at2"/>
<organism evidence="2 3">
    <name type="scientific">Devosia epidermidihirudinis</name>
    <dbReference type="NCBI Taxonomy" id="1293439"/>
    <lineage>
        <taxon>Bacteria</taxon>
        <taxon>Pseudomonadati</taxon>
        <taxon>Pseudomonadota</taxon>
        <taxon>Alphaproteobacteria</taxon>
        <taxon>Hyphomicrobiales</taxon>
        <taxon>Devosiaceae</taxon>
        <taxon>Devosia</taxon>
    </lineage>
</organism>
<dbReference type="STRING" id="1293439.WH87_01865"/>
<protein>
    <recommendedName>
        <fullName evidence="4">Outer membrane protein beta-barrel domain-containing protein</fullName>
    </recommendedName>
</protein>
<comment type="caution">
    <text evidence="2">The sequence shown here is derived from an EMBL/GenBank/DDBJ whole genome shotgun (WGS) entry which is preliminary data.</text>
</comment>
<keyword evidence="1" id="KW-0732">Signal</keyword>